<evidence type="ECO:0000313" key="7">
    <source>
        <dbReference type="EMBL" id="TCJ15850.1"/>
    </source>
</evidence>
<dbReference type="InterPro" id="IPR000943">
    <property type="entry name" value="RNA_pol_sigma70"/>
</dbReference>
<dbReference type="SUPFAM" id="SSF88946">
    <property type="entry name" value="Sigma2 domain of RNA polymerase sigma factors"/>
    <property type="match status" value="1"/>
</dbReference>
<dbReference type="InterPro" id="IPR013324">
    <property type="entry name" value="RNA_pol_sigma_r3/r4-like"/>
</dbReference>
<evidence type="ECO:0000256" key="3">
    <source>
        <dbReference type="ARBA" id="ARBA00023125"/>
    </source>
</evidence>
<dbReference type="GO" id="GO:0006352">
    <property type="term" value="P:DNA-templated transcription initiation"/>
    <property type="evidence" value="ECO:0007669"/>
    <property type="project" value="InterPro"/>
</dbReference>
<dbReference type="OrthoDB" id="9799825at2"/>
<gene>
    <name evidence="7" type="ORF">E0L93_11350</name>
</gene>
<dbReference type="GO" id="GO:0003677">
    <property type="term" value="F:DNA binding"/>
    <property type="evidence" value="ECO:0007669"/>
    <property type="project" value="UniProtKB-KW"/>
</dbReference>
<dbReference type="InterPro" id="IPR050239">
    <property type="entry name" value="Sigma-70_RNA_pol_init_factors"/>
</dbReference>
<evidence type="ECO:0000259" key="5">
    <source>
        <dbReference type="Pfam" id="PF04542"/>
    </source>
</evidence>
<dbReference type="EMBL" id="SKBU01000020">
    <property type="protein sequence ID" value="TCJ15850.1"/>
    <property type="molecule type" value="Genomic_DNA"/>
</dbReference>
<feature type="domain" description="RNA polymerase sigma-70 region 2" evidence="5">
    <location>
        <begin position="28"/>
        <end position="92"/>
    </location>
</feature>
<dbReference type="SUPFAM" id="SSF88659">
    <property type="entry name" value="Sigma3 and sigma4 domains of RNA polymerase sigma factors"/>
    <property type="match status" value="1"/>
</dbReference>
<dbReference type="AlphaFoldDB" id="A0A4R1BFC3"/>
<dbReference type="PANTHER" id="PTHR30603">
    <property type="entry name" value="RNA POLYMERASE SIGMA FACTOR RPO"/>
    <property type="match status" value="1"/>
</dbReference>
<dbReference type="Gene3D" id="1.20.120.1810">
    <property type="match status" value="1"/>
</dbReference>
<keyword evidence="2" id="KW-0731">Sigma factor</keyword>
<keyword evidence="4" id="KW-0804">Transcription</keyword>
<dbReference type="NCBIfam" id="TIGR02937">
    <property type="entry name" value="sigma70-ECF"/>
    <property type="match status" value="1"/>
</dbReference>
<dbReference type="InterPro" id="IPR013325">
    <property type="entry name" value="RNA_pol_sigma_r2"/>
</dbReference>
<dbReference type="CDD" id="cd06171">
    <property type="entry name" value="Sigma70_r4"/>
    <property type="match status" value="1"/>
</dbReference>
<organism evidence="7 8">
    <name type="scientific">Rubrobacter taiwanensis</name>
    <dbReference type="NCBI Taxonomy" id="185139"/>
    <lineage>
        <taxon>Bacteria</taxon>
        <taxon>Bacillati</taxon>
        <taxon>Actinomycetota</taxon>
        <taxon>Rubrobacteria</taxon>
        <taxon>Rubrobacterales</taxon>
        <taxon>Rubrobacteraceae</taxon>
        <taxon>Rubrobacter</taxon>
    </lineage>
</organism>
<dbReference type="InterPro" id="IPR007627">
    <property type="entry name" value="RNA_pol_sigma70_r2"/>
</dbReference>
<evidence type="ECO:0000256" key="4">
    <source>
        <dbReference type="ARBA" id="ARBA00023163"/>
    </source>
</evidence>
<dbReference type="GO" id="GO:0016987">
    <property type="term" value="F:sigma factor activity"/>
    <property type="evidence" value="ECO:0007669"/>
    <property type="project" value="UniProtKB-KW"/>
</dbReference>
<dbReference type="Gene3D" id="1.20.140.160">
    <property type="match status" value="1"/>
</dbReference>
<dbReference type="Proteomes" id="UP000295244">
    <property type="component" value="Unassembled WGS sequence"/>
</dbReference>
<sequence length="240" mass="26246">MSGVLSEHVERRLARRAAAGDRAARRRLIEGNLGMVAALARRYARRWGVSLDDLLQEGALALVQAVNSYDPGREMRFSTYAAWWARQAIRRAAVAQLGPVRVPERAWRALYDGAPGEGWTDEELGAVRRALQPVASLESLVGEDGDELGELLPDHRAEDPAEVAARNDARRRLAEALAALPERQRTILSRRAGFSGAPESRTAIGESLGISRERVRQLERAALDELGERGGELGLEGLVA</sequence>
<dbReference type="Pfam" id="PF04545">
    <property type="entry name" value="Sigma70_r4"/>
    <property type="match status" value="1"/>
</dbReference>
<dbReference type="Pfam" id="PF04542">
    <property type="entry name" value="Sigma70_r2"/>
    <property type="match status" value="1"/>
</dbReference>
<dbReference type="PANTHER" id="PTHR30603:SF67">
    <property type="entry name" value="RNA POLYMERASE SIGMA FACTOR RPOS"/>
    <property type="match status" value="1"/>
</dbReference>
<proteinExistence type="predicted"/>
<feature type="domain" description="RNA polymerase sigma-70 region 4" evidence="6">
    <location>
        <begin position="176"/>
        <end position="226"/>
    </location>
</feature>
<reference evidence="7 8" key="1">
    <citation type="submission" date="2019-03" db="EMBL/GenBank/DDBJ databases">
        <title>Whole genome sequence of a novel Rubrobacter taiwanensis strain, isolated from Yellowstone National Park.</title>
        <authorList>
            <person name="Freed S."/>
            <person name="Ramaley R.F."/>
            <person name="Kyndt J.A."/>
        </authorList>
    </citation>
    <scope>NUCLEOTIDE SEQUENCE [LARGE SCALE GENOMIC DNA]</scope>
    <source>
        <strain evidence="7 8">Yellowstone</strain>
    </source>
</reference>
<protein>
    <submittedName>
        <fullName evidence="7">Sigma-70 family RNA polymerase sigma factor</fullName>
    </submittedName>
</protein>
<keyword evidence="3" id="KW-0238">DNA-binding</keyword>
<keyword evidence="8" id="KW-1185">Reference proteome</keyword>
<comment type="caution">
    <text evidence="7">The sequence shown here is derived from an EMBL/GenBank/DDBJ whole genome shotgun (WGS) entry which is preliminary data.</text>
</comment>
<evidence type="ECO:0000313" key="8">
    <source>
        <dbReference type="Proteomes" id="UP000295244"/>
    </source>
</evidence>
<dbReference type="InterPro" id="IPR014284">
    <property type="entry name" value="RNA_pol_sigma-70_dom"/>
</dbReference>
<dbReference type="InterPro" id="IPR007630">
    <property type="entry name" value="RNA_pol_sigma70_r4"/>
</dbReference>
<accession>A0A4R1BFC3</accession>
<keyword evidence="1" id="KW-0805">Transcription regulation</keyword>
<evidence type="ECO:0000256" key="1">
    <source>
        <dbReference type="ARBA" id="ARBA00023015"/>
    </source>
</evidence>
<evidence type="ECO:0000259" key="6">
    <source>
        <dbReference type="Pfam" id="PF04545"/>
    </source>
</evidence>
<evidence type="ECO:0000256" key="2">
    <source>
        <dbReference type="ARBA" id="ARBA00023082"/>
    </source>
</evidence>
<name>A0A4R1BFC3_9ACTN</name>
<dbReference type="RefSeq" id="WP_132692000.1">
    <property type="nucleotide sequence ID" value="NZ_SKBU01000020.1"/>
</dbReference>
<dbReference type="PRINTS" id="PR00046">
    <property type="entry name" value="SIGMA70FCT"/>
</dbReference>